<comment type="caution">
    <text evidence="10">The sequence shown here is derived from an EMBL/GenBank/DDBJ whole genome shotgun (WGS) entry which is preliminary data.</text>
</comment>
<dbReference type="PRINTS" id="PR00368">
    <property type="entry name" value="FADPNR"/>
</dbReference>
<feature type="domain" description="Pyridine nucleotide-disulphide oxidoreductase dimerisation" evidence="7">
    <location>
        <begin position="328"/>
        <end position="431"/>
    </location>
</feature>
<dbReference type="InterPro" id="IPR036188">
    <property type="entry name" value="FAD/NAD-bd_sf"/>
</dbReference>
<comment type="similarity">
    <text evidence="2">Belongs to the class-III pyridine nucleotide-disulfide oxidoreductase family.</text>
</comment>
<dbReference type="Proteomes" id="UP000750197">
    <property type="component" value="Unassembled WGS sequence"/>
</dbReference>
<dbReference type="EMBL" id="JAGVSJ010000008">
    <property type="protein sequence ID" value="MBX8631707.1"/>
    <property type="molecule type" value="Genomic_DNA"/>
</dbReference>
<sequence>MEKRFVVIGGDAAGMSAASRIRKRLPDSRITVLESGNYVSYSACGMPFHIGGIVNDFGSLIHYPVEKFVNERRIDVRIGHRVTGIDREGRTVEYTNGREKGRESYDRLVIATGARPKIPEELHGIKRVHTLRTLDDLVPFEDSAQRANDITIIGAGYIGLELSEALRNRGKRVRVIQHSDTVLRGFDRELAATVLKELSDNGVEVHLNSVLTNAEMDGDKIRLETTDGFSFSTDMVAAATGVRPNSEIAAEAGLEIGTSGAILVDDHMRTSDVDIYAAGDVATTFNRITGARTYMPLATGSNRSGRVAGENAAGGDIRYAGITGTEVVKVFSLEVGKTGLDHLEASRAGFDPVSVTITSTSRSTYYPDSAPLTVKLTGDRRKGIVLGANMIGREGVAKRIDVVAAALASGMTVRELADVDYSYSPPFAPAWEPLGVAADVLLGKL</sequence>
<dbReference type="AlphaFoldDB" id="A0A8J8CH67"/>
<keyword evidence="4" id="KW-0274">FAD</keyword>
<comment type="cofactor">
    <cofactor evidence="1">
        <name>FAD</name>
        <dbReference type="ChEBI" id="CHEBI:57692"/>
    </cofactor>
</comment>
<dbReference type="InterPro" id="IPR050260">
    <property type="entry name" value="FAD-bd_OxRdtase"/>
</dbReference>
<evidence type="ECO:0000313" key="9">
    <source>
        <dbReference type="EMBL" id="MBX8631707.1"/>
    </source>
</evidence>
<evidence type="ECO:0000256" key="4">
    <source>
        <dbReference type="ARBA" id="ARBA00022827"/>
    </source>
</evidence>
<evidence type="ECO:0000313" key="11">
    <source>
        <dbReference type="Proteomes" id="UP000750197"/>
    </source>
</evidence>
<gene>
    <name evidence="9" type="ORF">J9259_04200</name>
    <name evidence="10" type="ORF">KIY12_10290</name>
</gene>
<organism evidence="10 11">
    <name type="scientific">Candidatus Sysuiplasma superficiale</name>
    <dbReference type="NCBI Taxonomy" id="2823368"/>
    <lineage>
        <taxon>Archaea</taxon>
        <taxon>Methanobacteriati</taxon>
        <taxon>Thermoplasmatota</taxon>
        <taxon>Thermoplasmata</taxon>
        <taxon>Candidatus Sysuiplasmatales</taxon>
        <taxon>Candidatus Sysuiplasmataceae</taxon>
        <taxon>Candidatus Sysuiplasma</taxon>
    </lineage>
</organism>
<dbReference type="InterPro" id="IPR023753">
    <property type="entry name" value="FAD/NAD-binding_dom"/>
</dbReference>
<keyword evidence="6" id="KW-0676">Redox-active center</keyword>
<protein>
    <submittedName>
        <fullName evidence="10">FAD-dependent oxidoreductase</fullName>
    </submittedName>
</protein>
<dbReference type="PANTHER" id="PTHR43429">
    <property type="entry name" value="PYRIDINE NUCLEOTIDE-DISULFIDE OXIDOREDUCTASE DOMAIN-CONTAINING"/>
    <property type="match status" value="1"/>
</dbReference>
<dbReference type="EMBL" id="JAHEAC010000167">
    <property type="protein sequence ID" value="MBX8645086.1"/>
    <property type="molecule type" value="Genomic_DNA"/>
</dbReference>
<evidence type="ECO:0000313" key="10">
    <source>
        <dbReference type="EMBL" id="MBX8645086.1"/>
    </source>
</evidence>
<evidence type="ECO:0000259" key="7">
    <source>
        <dbReference type="Pfam" id="PF02852"/>
    </source>
</evidence>
<dbReference type="PRINTS" id="PR00411">
    <property type="entry name" value="PNDRDTASEI"/>
</dbReference>
<evidence type="ECO:0000256" key="2">
    <source>
        <dbReference type="ARBA" id="ARBA00009130"/>
    </source>
</evidence>
<keyword evidence="3" id="KW-0285">Flavoprotein</keyword>
<evidence type="ECO:0000256" key="3">
    <source>
        <dbReference type="ARBA" id="ARBA00022630"/>
    </source>
</evidence>
<dbReference type="PANTHER" id="PTHR43429:SF1">
    <property type="entry name" value="NAD(P)H SULFUR OXIDOREDUCTASE (COA-DEPENDENT)"/>
    <property type="match status" value="1"/>
</dbReference>
<dbReference type="Pfam" id="PF07992">
    <property type="entry name" value="Pyr_redox_2"/>
    <property type="match status" value="1"/>
</dbReference>
<dbReference type="InterPro" id="IPR004099">
    <property type="entry name" value="Pyr_nucl-diS_OxRdtase_dimer"/>
</dbReference>
<evidence type="ECO:0000256" key="5">
    <source>
        <dbReference type="ARBA" id="ARBA00023002"/>
    </source>
</evidence>
<evidence type="ECO:0000256" key="1">
    <source>
        <dbReference type="ARBA" id="ARBA00001974"/>
    </source>
</evidence>
<dbReference type="SUPFAM" id="SSF55424">
    <property type="entry name" value="FAD/NAD-linked reductases, dimerisation (C-terminal) domain"/>
    <property type="match status" value="1"/>
</dbReference>
<dbReference type="Pfam" id="PF02852">
    <property type="entry name" value="Pyr_redox_dim"/>
    <property type="match status" value="1"/>
</dbReference>
<name>A0A8J8CH67_9ARCH</name>
<dbReference type="InterPro" id="IPR016156">
    <property type="entry name" value="FAD/NAD-linked_Rdtase_dimer_sf"/>
</dbReference>
<evidence type="ECO:0000259" key="8">
    <source>
        <dbReference type="Pfam" id="PF07992"/>
    </source>
</evidence>
<feature type="domain" description="FAD/NAD(P)-binding" evidence="8">
    <location>
        <begin position="4"/>
        <end position="291"/>
    </location>
</feature>
<dbReference type="GO" id="GO:0016491">
    <property type="term" value="F:oxidoreductase activity"/>
    <property type="evidence" value="ECO:0007669"/>
    <property type="project" value="UniProtKB-KW"/>
</dbReference>
<reference evidence="10" key="1">
    <citation type="submission" date="2021-05" db="EMBL/GenBank/DDBJ databases">
        <title>Genomic insights into ecological role and evolution of a novel Thermoplasmata order Candidatus Sysuiplasmatales.</title>
        <authorList>
            <person name="Yuan Y."/>
        </authorList>
    </citation>
    <scope>NUCLEOTIDE SEQUENCE</scope>
    <source>
        <strain evidence="10">TUT19-bin139</strain>
        <strain evidence="9">YP2-bin.285</strain>
    </source>
</reference>
<dbReference type="Proteomes" id="UP000716004">
    <property type="component" value="Unassembled WGS sequence"/>
</dbReference>
<dbReference type="Gene3D" id="3.50.50.60">
    <property type="entry name" value="FAD/NAD(P)-binding domain"/>
    <property type="match status" value="2"/>
</dbReference>
<accession>A0A8J8CH67</accession>
<proteinExistence type="inferred from homology"/>
<evidence type="ECO:0000256" key="6">
    <source>
        <dbReference type="ARBA" id="ARBA00023284"/>
    </source>
</evidence>
<keyword evidence="5" id="KW-0560">Oxidoreductase</keyword>
<dbReference type="SUPFAM" id="SSF51905">
    <property type="entry name" value="FAD/NAD(P)-binding domain"/>
    <property type="match status" value="1"/>
</dbReference>